<evidence type="ECO:0000313" key="2">
    <source>
        <dbReference type="EMBL" id="HIZ21732.1"/>
    </source>
</evidence>
<dbReference type="InterPro" id="IPR000257">
    <property type="entry name" value="Uroporphyrinogen_deCOase"/>
</dbReference>
<dbReference type="Pfam" id="PF01208">
    <property type="entry name" value="URO-D"/>
    <property type="match status" value="1"/>
</dbReference>
<dbReference type="InterPro" id="IPR038071">
    <property type="entry name" value="UROD/MetE-like_sf"/>
</dbReference>
<dbReference type="GO" id="GO:0004853">
    <property type="term" value="F:uroporphyrinogen decarboxylase activity"/>
    <property type="evidence" value="ECO:0007669"/>
    <property type="project" value="InterPro"/>
</dbReference>
<proteinExistence type="predicted"/>
<reference evidence="2" key="1">
    <citation type="journal article" date="2021" name="PeerJ">
        <title>Extensive microbial diversity within the chicken gut microbiome revealed by metagenomics and culture.</title>
        <authorList>
            <person name="Gilroy R."/>
            <person name="Ravi A."/>
            <person name="Getino M."/>
            <person name="Pursley I."/>
            <person name="Horton D.L."/>
            <person name="Alikhan N.F."/>
            <person name="Baker D."/>
            <person name="Gharbi K."/>
            <person name="Hall N."/>
            <person name="Watson M."/>
            <person name="Adriaenssens E.M."/>
            <person name="Foster-Nyarko E."/>
            <person name="Jarju S."/>
            <person name="Secka A."/>
            <person name="Antonio M."/>
            <person name="Oren A."/>
            <person name="Chaudhuri R.R."/>
            <person name="La Ragione R."/>
            <person name="Hildebrand F."/>
            <person name="Pallen M.J."/>
        </authorList>
    </citation>
    <scope>NUCLEOTIDE SEQUENCE</scope>
    <source>
        <strain evidence="2">14324</strain>
    </source>
</reference>
<organism evidence="2 3">
    <name type="scientific">Candidatus Blautia faecigallinarum</name>
    <dbReference type="NCBI Taxonomy" id="2838488"/>
    <lineage>
        <taxon>Bacteria</taxon>
        <taxon>Bacillati</taxon>
        <taxon>Bacillota</taxon>
        <taxon>Clostridia</taxon>
        <taxon>Lachnospirales</taxon>
        <taxon>Lachnospiraceae</taxon>
        <taxon>Blautia</taxon>
    </lineage>
</organism>
<dbReference type="PANTHER" id="PTHR47099:SF1">
    <property type="entry name" value="METHYLCOBAMIDE:COM METHYLTRANSFERASE MTBA"/>
    <property type="match status" value="1"/>
</dbReference>
<reference evidence="2" key="2">
    <citation type="submission" date="2021-04" db="EMBL/GenBank/DDBJ databases">
        <authorList>
            <person name="Gilroy R."/>
        </authorList>
    </citation>
    <scope>NUCLEOTIDE SEQUENCE</scope>
    <source>
        <strain evidence="2">14324</strain>
    </source>
</reference>
<dbReference type="Gene3D" id="3.20.20.210">
    <property type="match status" value="1"/>
</dbReference>
<dbReference type="GO" id="GO:0006779">
    <property type="term" value="P:porphyrin-containing compound biosynthetic process"/>
    <property type="evidence" value="ECO:0007669"/>
    <property type="project" value="InterPro"/>
</dbReference>
<dbReference type="EMBL" id="DXBU01000035">
    <property type="protein sequence ID" value="HIZ21732.1"/>
    <property type="molecule type" value="Genomic_DNA"/>
</dbReference>
<feature type="domain" description="Uroporphyrinogen decarboxylase (URO-D)" evidence="1">
    <location>
        <begin position="20"/>
        <end position="229"/>
    </location>
</feature>
<dbReference type="AlphaFoldDB" id="A0A9D2DR96"/>
<evidence type="ECO:0000259" key="1">
    <source>
        <dbReference type="Pfam" id="PF01208"/>
    </source>
</evidence>
<comment type="caution">
    <text evidence="2">The sequence shown here is derived from an EMBL/GenBank/DDBJ whole genome shotgun (WGS) entry which is preliminary data.</text>
</comment>
<dbReference type="Proteomes" id="UP000824041">
    <property type="component" value="Unassembled WGS sequence"/>
</dbReference>
<evidence type="ECO:0000313" key="3">
    <source>
        <dbReference type="Proteomes" id="UP000824041"/>
    </source>
</evidence>
<dbReference type="SUPFAM" id="SSF51726">
    <property type="entry name" value="UROD/MetE-like"/>
    <property type="match status" value="1"/>
</dbReference>
<accession>A0A9D2DR96</accession>
<gene>
    <name evidence="2" type="ORF">IAA21_02890</name>
</gene>
<sequence>MEAAEKIRSEGKLVGVLLATGLFEQLHFLMGFEDTLLNLFMEPDSVHELLDYIMEYRMSYAENLIRHIKPDMVLSHDDWGAKDRLFMDPDTFREFFKGRYEKLYSHIKELGKEVGHDVTVIHHGDSNCAEIIDDMTDMHIDIWQGVLPSNDIPKLLKHLNGRKPYLMGGIDAGIVDNPFSSEEEIRAEVRRAITDAEGLPGFIPCITYGLPESIRPGVFEMITDEIEKYNEEHSK</sequence>
<protein>
    <submittedName>
        <fullName evidence="2">Uroporphyrinogen decarboxylase (URO-D)</fullName>
    </submittedName>
</protein>
<dbReference type="PANTHER" id="PTHR47099">
    <property type="entry name" value="METHYLCOBAMIDE:COM METHYLTRANSFERASE MTBA"/>
    <property type="match status" value="1"/>
</dbReference>
<dbReference type="InterPro" id="IPR052024">
    <property type="entry name" value="Methanogen_methyltrans"/>
</dbReference>
<name>A0A9D2DR96_9FIRM</name>